<dbReference type="Proteomes" id="UP000000269">
    <property type="component" value="Chromosome"/>
</dbReference>
<reference evidence="5" key="1">
    <citation type="submission" date="2007-10" db="EMBL/GenBank/DDBJ databases">
        <title>Complete genome of Alkaliphilus oremlandii OhILAs.</title>
        <authorList>
            <person name="Copeland A."/>
            <person name="Lucas S."/>
            <person name="Lapidus A."/>
            <person name="Barry K."/>
            <person name="Detter J.C."/>
            <person name="Glavina del Rio T."/>
            <person name="Hammon N."/>
            <person name="Israni S."/>
            <person name="Dalin E."/>
            <person name="Tice H."/>
            <person name="Pitluck S."/>
            <person name="Chain P."/>
            <person name="Malfatti S."/>
            <person name="Shin M."/>
            <person name="Vergez L."/>
            <person name="Schmutz J."/>
            <person name="Larimer F."/>
            <person name="Land M."/>
            <person name="Hauser L."/>
            <person name="Kyrpides N."/>
            <person name="Mikhailova N."/>
            <person name="Stolz J.F."/>
            <person name="Dawson A."/>
            <person name="Fisher E."/>
            <person name="Crable B."/>
            <person name="Perera E."/>
            <person name="Lisak J."/>
            <person name="Ranganathan M."/>
            <person name="Basu P."/>
            <person name="Richardson P."/>
        </authorList>
    </citation>
    <scope>NUCLEOTIDE SEQUENCE [LARGE SCALE GENOMIC DNA]</scope>
    <source>
        <strain evidence="5">OhILAs</strain>
    </source>
</reference>
<dbReference type="Pfam" id="PF01471">
    <property type="entry name" value="PG_binding_1"/>
    <property type="match status" value="1"/>
</dbReference>
<proteinExistence type="predicted"/>
<dbReference type="KEGG" id="aoe:Clos_2845"/>
<feature type="region of interest" description="Disordered" evidence="1">
    <location>
        <begin position="114"/>
        <end position="136"/>
    </location>
</feature>
<keyword evidence="5" id="KW-1185">Reference proteome</keyword>
<name>A8MKP2_ALKOO</name>
<dbReference type="InterPro" id="IPR002477">
    <property type="entry name" value="Peptidoglycan-bd-like"/>
</dbReference>
<evidence type="ECO:0000256" key="2">
    <source>
        <dbReference type="SAM" id="SignalP"/>
    </source>
</evidence>
<feature type="domain" description="Peptidoglycan binding-like" evidence="3">
    <location>
        <begin position="50"/>
        <end position="104"/>
    </location>
</feature>
<dbReference type="EMBL" id="CP000853">
    <property type="protein sequence ID" value="ABW20374.1"/>
    <property type="molecule type" value="Genomic_DNA"/>
</dbReference>
<evidence type="ECO:0000259" key="3">
    <source>
        <dbReference type="Pfam" id="PF01471"/>
    </source>
</evidence>
<evidence type="ECO:0000256" key="1">
    <source>
        <dbReference type="SAM" id="MobiDB-lite"/>
    </source>
</evidence>
<dbReference type="SUPFAM" id="SSF47090">
    <property type="entry name" value="PGBD-like"/>
    <property type="match status" value="1"/>
</dbReference>
<feature type="signal peptide" evidence="2">
    <location>
        <begin position="1"/>
        <end position="22"/>
    </location>
</feature>
<dbReference type="Gene3D" id="1.10.101.10">
    <property type="entry name" value="PGBD-like superfamily/PGBD"/>
    <property type="match status" value="1"/>
</dbReference>
<dbReference type="HOGENOM" id="CLU_365897_0_0_9"/>
<evidence type="ECO:0000313" key="5">
    <source>
        <dbReference type="Proteomes" id="UP000000269"/>
    </source>
</evidence>
<dbReference type="InterPro" id="IPR036366">
    <property type="entry name" value="PGBDSf"/>
</dbReference>
<sequence length="762" mass="79849">MKKRQKLVICTLVVVTMLSAMIGGPAGVLAFANTTSTSELNRLLVKGSIGNDVKLLQTLLNNEGANLEVDGSFGPLTLKAVKEYQSKNGLKVDGFVGPLTRASLMGKAAQIPTVTEPTKPTTPTAPTAPTTKPVETTTTLAPGKTALKIGRADYAAHGTKSFANVTVALVGDKIVATSIEEYQFMAKASNTGVPNSDKDFGKNYADPEMVLASKLVNADAYSANMAAKAGSTVHLRDNFKAIENFVKGKTVAELKAVTAKTPQEVVDAVSGATLVDTYGYINAVVKAAETIRATFPVDVTSINNLTMGRADFAAHGTKSFASTVTVLDGDKIVAASIEEYQFMAKASNTGVPNSDKDFGKNYADPNMVLASKLDNADTYSANMATKAGSTVHLLKNFNAIETFTTGKTVAELEKTLSNNTAEQMVDAVTSATLVDTYGYVKAIVEAAKKAPVSEKTALKIGRADYAAHGTKSFANVTVALAGDKIVATSIEEYQFMAKASNTGVPNSDKDFGKNYADPEMVLASKLVNADAYSANMAAKAGSTVHLRDNFKAIENFVKGKTVAELKAVTAKTPQEVVDAVSGATLVDTYGYINAVVKAAETIRATFPVDTASINNLKIGRADFAAHGTKSFASAVAILDGDKIVAASIEEYQFMAKASNTGVPNSDKDFGKNYADPNMVLASKLDNANTYSANMAAKAGSTVHLLTNFNAIEAFTTGKTVAELESLTATKTAEEMVDAVTSATLVDTTGYVKSIAAAAKLAK</sequence>
<dbReference type="RefSeq" id="WP_012160681.1">
    <property type="nucleotide sequence ID" value="NC_009922.1"/>
</dbReference>
<protein>
    <submittedName>
        <fullName evidence="4">Peptidoglycan-binding domain 1 protein</fullName>
    </submittedName>
</protein>
<dbReference type="eggNOG" id="COG3409">
    <property type="taxonomic scope" value="Bacteria"/>
</dbReference>
<feature type="chain" id="PRO_5038703406" evidence="2">
    <location>
        <begin position="23"/>
        <end position="762"/>
    </location>
</feature>
<keyword evidence="2" id="KW-0732">Signal</keyword>
<dbReference type="STRING" id="350688.Clos_2845"/>
<accession>A8MKP2</accession>
<dbReference type="AlphaFoldDB" id="A8MKP2"/>
<gene>
    <name evidence="4" type="ordered locus">Clos_2845</name>
</gene>
<organism evidence="4 5">
    <name type="scientific">Alkaliphilus oremlandii (strain OhILAs)</name>
    <name type="common">Clostridium oremlandii (strain OhILAs)</name>
    <dbReference type="NCBI Taxonomy" id="350688"/>
    <lineage>
        <taxon>Bacteria</taxon>
        <taxon>Bacillati</taxon>
        <taxon>Bacillota</taxon>
        <taxon>Clostridia</taxon>
        <taxon>Peptostreptococcales</taxon>
        <taxon>Natronincolaceae</taxon>
        <taxon>Alkaliphilus</taxon>
    </lineage>
</organism>
<evidence type="ECO:0000313" key="4">
    <source>
        <dbReference type="EMBL" id="ABW20374.1"/>
    </source>
</evidence>
<dbReference type="InterPro" id="IPR036365">
    <property type="entry name" value="PGBD-like_sf"/>
</dbReference>